<keyword evidence="3" id="KW-0949">S-adenosyl-L-methionine</keyword>
<sequence length="246" mass="26109">MTEPVIGDALGEVLHACWAGGGAPGVAYEVVERDDGYVFARDAYHYFGLPGEWTELERLACRRAGGRVLDVGCGAGRHAVVLAAEGTAVVGIDISPGAVAVTRERGVQAECGDVARLGGDLGRFDTFLLLDNNLGLLGSAEHAPVVLAELARHAAPGARLYGTGADPYVAIPSEIAYQDRNRRLGRMPGQARLRVRAGHLATGWFDYLGMTPDELAQVIDGTGWALTDVTTEDMSYLAELTFTARI</sequence>
<organism evidence="5 6">
    <name type="scientific">Actinokineospora auranticolor</name>
    <dbReference type="NCBI Taxonomy" id="155976"/>
    <lineage>
        <taxon>Bacteria</taxon>
        <taxon>Bacillati</taxon>
        <taxon>Actinomycetota</taxon>
        <taxon>Actinomycetes</taxon>
        <taxon>Pseudonocardiales</taxon>
        <taxon>Pseudonocardiaceae</taxon>
        <taxon>Actinokineospora</taxon>
    </lineage>
</organism>
<keyword evidence="1 5" id="KW-0489">Methyltransferase</keyword>
<gene>
    <name evidence="5" type="ORF">CLV40_11333</name>
</gene>
<dbReference type="SUPFAM" id="SSF53335">
    <property type="entry name" value="S-adenosyl-L-methionine-dependent methyltransferases"/>
    <property type="match status" value="1"/>
</dbReference>
<keyword evidence="2 5" id="KW-0808">Transferase</keyword>
<protein>
    <submittedName>
        <fullName evidence="5">Methyltransferase family protein</fullName>
    </submittedName>
</protein>
<dbReference type="GO" id="GO:0032259">
    <property type="term" value="P:methylation"/>
    <property type="evidence" value="ECO:0007669"/>
    <property type="project" value="UniProtKB-KW"/>
</dbReference>
<dbReference type="CDD" id="cd02440">
    <property type="entry name" value="AdoMet_MTases"/>
    <property type="match status" value="1"/>
</dbReference>
<dbReference type="PANTHER" id="PTHR43464">
    <property type="entry name" value="METHYLTRANSFERASE"/>
    <property type="match status" value="1"/>
</dbReference>
<dbReference type="InterPro" id="IPR029063">
    <property type="entry name" value="SAM-dependent_MTases_sf"/>
</dbReference>
<dbReference type="PANTHER" id="PTHR43464:SF19">
    <property type="entry name" value="UBIQUINONE BIOSYNTHESIS O-METHYLTRANSFERASE, MITOCHONDRIAL"/>
    <property type="match status" value="1"/>
</dbReference>
<feature type="domain" description="Methyltransferase" evidence="4">
    <location>
        <begin position="68"/>
        <end position="157"/>
    </location>
</feature>
<evidence type="ECO:0000313" key="5">
    <source>
        <dbReference type="EMBL" id="PPK65549.1"/>
    </source>
</evidence>
<name>A0A2S6GK10_9PSEU</name>
<evidence type="ECO:0000313" key="6">
    <source>
        <dbReference type="Proteomes" id="UP000239203"/>
    </source>
</evidence>
<dbReference type="Gene3D" id="3.40.50.150">
    <property type="entry name" value="Vaccinia Virus protein VP39"/>
    <property type="match status" value="1"/>
</dbReference>
<comment type="caution">
    <text evidence="5">The sequence shown here is derived from an EMBL/GenBank/DDBJ whole genome shotgun (WGS) entry which is preliminary data.</text>
</comment>
<evidence type="ECO:0000259" key="4">
    <source>
        <dbReference type="Pfam" id="PF13649"/>
    </source>
</evidence>
<dbReference type="Pfam" id="PF13649">
    <property type="entry name" value="Methyltransf_25"/>
    <property type="match status" value="1"/>
</dbReference>
<dbReference type="GO" id="GO:0008168">
    <property type="term" value="F:methyltransferase activity"/>
    <property type="evidence" value="ECO:0007669"/>
    <property type="project" value="UniProtKB-KW"/>
</dbReference>
<accession>A0A2S6GK10</accession>
<dbReference type="Proteomes" id="UP000239203">
    <property type="component" value="Unassembled WGS sequence"/>
</dbReference>
<reference evidence="5 6" key="1">
    <citation type="submission" date="2018-02" db="EMBL/GenBank/DDBJ databases">
        <title>Genomic Encyclopedia of Archaeal and Bacterial Type Strains, Phase II (KMG-II): from individual species to whole genera.</title>
        <authorList>
            <person name="Goeker M."/>
        </authorList>
    </citation>
    <scope>NUCLEOTIDE SEQUENCE [LARGE SCALE GENOMIC DNA]</scope>
    <source>
        <strain evidence="5 6">YU 961-1</strain>
    </source>
</reference>
<dbReference type="OrthoDB" id="279734at2"/>
<evidence type="ECO:0000256" key="3">
    <source>
        <dbReference type="ARBA" id="ARBA00022691"/>
    </source>
</evidence>
<dbReference type="InterPro" id="IPR041698">
    <property type="entry name" value="Methyltransf_25"/>
</dbReference>
<dbReference type="EMBL" id="PTIX01000013">
    <property type="protein sequence ID" value="PPK65549.1"/>
    <property type="molecule type" value="Genomic_DNA"/>
</dbReference>
<proteinExistence type="predicted"/>
<evidence type="ECO:0000256" key="2">
    <source>
        <dbReference type="ARBA" id="ARBA00022679"/>
    </source>
</evidence>
<keyword evidence="6" id="KW-1185">Reference proteome</keyword>
<dbReference type="RefSeq" id="WP_104480990.1">
    <property type="nucleotide sequence ID" value="NZ_CP154825.1"/>
</dbReference>
<evidence type="ECO:0000256" key="1">
    <source>
        <dbReference type="ARBA" id="ARBA00022603"/>
    </source>
</evidence>
<dbReference type="AlphaFoldDB" id="A0A2S6GK10"/>